<dbReference type="PROSITE" id="PS00379">
    <property type="entry name" value="CDP_ALCOHOL_P_TRANSF"/>
    <property type="match status" value="1"/>
</dbReference>
<protein>
    <recommendedName>
        <fullName evidence="6">CDP-alcohol phosphatidyltransferase</fullName>
    </recommendedName>
</protein>
<dbReference type="Proteomes" id="UP000653674">
    <property type="component" value="Unassembled WGS sequence"/>
</dbReference>
<dbReference type="InterPro" id="IPR048254">
    <property type="entry name" value="CDP_ALCOHOL_P_TRANSF_CS"/>
</dbReference>
<comment type="caution">
    <text evidence="4">The sequence shown here is derived from an EMBL/GenBank/DDBJ whole genome shotgun (WGS) entry which is preliminary data.</text>
</comment>
<dbReference type="GO" id="GO:0016020">
    <property type="term" value="C:membrane"/>
    <property type="evidence" value="ECO:0007669"/>
    <property type="project" value="InterPro"/>
</dbReference>
<evidence type="ECO:0000256" key="1">
    <source>
        <dbReference type="ARBA" id="ARBA00022679"/>
    </source>
</evidence>
<keyword evidence="3" id="KW-0472">Membrane</keyword>
<gene>
    <name evidence="4" type="ORF">Pfl04_39650</name>
</gene>
<evidence type="ECO:0000313" key="4">
    <source>
        <dbReference type="EMBL" id="GIG75561.1"/>
    </source>
</evidence>
<sequence length="247" mass="25982">MPVDVHAGQPTAAQFYRNSRPSGLLTEQFNHRVAAWLSLSAHRLRWTPTTLTACNLVLGVATSVGVLLLAGPMAVGDVSAWLVGLTAWTLWQLAYIADCADGQLARVTSTASPAGGRLDILCDIAVQIALVAAIAAVTTAARPGTPAWLVAVFSGSWMVNLVTSVMSKEGTNVSLVASEVVAVRLVKLVRDYSFMITLIAAVIAVRPAWMIWVMVLFTAINSGFLLASIAQAGRANLTATAKGTAPR</sequence>
<accession>A0A8J3LXW9</accession>
<evidence type="ECO:0000256" key="2">
    <source>
        <dbReference type="RuleBase" id="RU003750"/>
    </source>
</evidence>
<evidence type="ECO:0008006" key="6">
    <source>
        <dbReference type="Google" id="ProtNLM"/>
    </source>
</evidence>
<evidence type="ECO:0000256" key="3">
    <source>
        <dbReference type="SAM" id="Phobius"/>
    </source>
</evidence>
<proteinExistence type="inferred from homology"/>
<dbReference type="Pfam" id="PF01066">
    <property type="entry name" value="CDP-OH_P_transf"/>
    <property type="match status" value="1"/>
</dbReference>
<dbReference type="GO" id="GO:0016780">
    <property type="term" value="F:phosphotransferase activity, for other substituted phosphate groups"/>
    <property type="evidence" value="ECO:0007669"/>
    <property type="project" value="InterPro"/>
</dbReference>
<dbReference type="InterPro" id="IPR000462">
    <property type="entry name" value="CDP-OH_P_trans"/>
</dbReference>
<dbReference type="GO" id="GO:0008654">
    <property type="term" value="P:phospholipid biosynthetic process"/>
    <property type="evidence" value="ECO:0007669"/>
    <property type="project" value="InterPro"/>
</dbReference>
<keyword evidence="3" id="KW-0812">Transmembrane</keyword>
<comment type="similarity">
    <text evidence="2">Belongs to the CDP-alcohol phosphatidyltransferase class-I family.</text>
</comment>
<dbReference type="Gene3D" id="1.20.120.1760">
    <property type="match status" value="1"/>
</dbReference>
<dbReference type="InterPro" id="IPR043130">
    <property type="entry name" value="CDP-OH_PTrfase_TM_dom"/>
</dbReference>
<dbReference type="RefSeq" id="WP_168079655.1">
    <property type="nucleotide sequence ID" value="NZ_BAAAQJ010000012.1"/>
</dbReference>
<feature type="transmembrane region" description="Helical" evidence="3">
    <location>
        <begin position="118"/>
        <end position="141"/>
    </location>
</feature>
<keyword evidence="1 2" id="KW-0808">Transferase</keyword>
<keyword evidence="5" id="KW-1185">Reference proteome</keyword>
<feature type="transmembrane region" description="Helical" evidence="3">
    <location>
        <begin position="53"/>
        <end position="72"/>
    </location>
</feature>
<feature type="transmembrane region" description="Helical" evidence="3">
    <location>
        <begin position="211"/>
        <end position="230"/>
    </location>
</feature>
<dbReference type="AlphaFoldDB" id="A0A8J3LXW9"/>
<name>A0A8J3LXW9_9ACTN</name>
<evidence type="ECO:0000313" key="5">
    <source>
        <dbReference type="Proteomes" id="UP000653674"/>
    </source>
</evidence>
<feature type="transmembrane region" description="Helical" evidence="3">
    <location>
        <begin position="147"/>
        <end position="167"/>
    </location>
</feature>
<keyword evidence="3" id="KW-1133">Transmembrane helix</keyword>
<dbReference type="EMBL" id="BONU01000033">
    <property type="protein sequence ID" value="GIG75561.1"/>
    <property type="molecule type" value="Genomic_DNA"/>
</dbReference>
<organism evidence="4 5">
    <name type="scientific">Planosporangium flavigriseum</name>
    <dbReference type="NCBI Taxonomy" id="373681"/>
    <lineage>
        <taxon>Bacteria</taxon>
        <taxon>Bacillati</taxon>
        <taxon>Actinomycetota</taxon>
        <taxon>Actinomycetes</taxon>
        <taxon>Micromonosporales</taxon>
        <taxon>Micromonosporaceae</taxon>
        <taxon>Planosporangium</taxon>
    </lineage>
</organism>
<reference evidence="4" key="1">
    <citation type="submission" date="2021-01" db="EMBL/GenBank/DDBJ databases">
        <title>Whole genome shotgun sequence of Planosporangium flavigriseum NBRC 105377.</title>
        <authorList>
            <person name="Komaki H."/>
            <person name="Tamura T."/>
        </authorList>
    </citation>
    <scope>NUCLEOTIDE SEQUENCE</scope>
    <source>
        <strain evidence="4">NBRC 105377</strain>
    </source>
</reference>
<feature type="transmembrane region" description="Helical" evidence="3">
    <location>
        <begin position="78"/>
        <end position="97"/>
    </location>
</feature>